<name>A0A9N9JMS6_9GLOM</name>
<reference evidence="2" key="1">
    <citation type="submission" date="2021-06" db="EMBL/GenBank/DDBJ databases">
        <authorList>
            <person name="Kallberg Y."/>
            <person name="Tangrot J."/>
            <person name="Rosling A."/>
        </authorList>
    </citation>
    <scope>NUCLEOTIDE SEQUENCE</scope>
    <source>
        <strain evidence="2">FL966</strain>
    </source>
</reference>
<feature type="compositionally biased region" description="Polar residues" evidence="1">
    <location>
        <begin position="1"/>
        <end position="19"/>
    </location>
</feature>
<comment type="caution">
    <text evidence="2">The sequence shown here is derived from an EMBL/GenBank/DDBJ whole genome shotgun (WGS) entry which is preliminary data.</text>
</comment>
<sequence length="133" mass="15171">KNIEQENYTSQKLSSSENPNKAKKNKEQALVRRASASASASDFPHIDLRLLRIREIGSSFSCLQYHYSIDVINILKKEDSYPGQPDPELGRFQYRNNTNTTHKIPQMNVAPLSDESHMTTQLQETAIPNTTHR</sequence>
<evidence type="ECO:0000256" key="1">
    <source>
        <dbReference type="SAM" id="MobiDB-lite"/>
    </source>
</evidence>
<dbReference type="Proteomes" id="UP000789759">
    <property type="component" value="Unassembled WGS sequence"/>
</dbReference>
<protein>
    <submittedName>
        <fullName evidence="2">5157_t:CDS:1</fullName>
    </submittedName>
</protein>
<gene>
    <name evidence="2" type="ORF">CPELLU_LOCUS16712</name>
</gene>
<dbReference type="AlphaFoldDB" id="A0A9N9JMS6"/>
<feature type="region of interest" description="Disordered" evidence="1">
    <location>
        <begin position="1"/>
        <end position="39"/>
    </location>
</feature>
<dbReference type="EMBL" id="CAJVQA010025551">
    <property type="protein sequence ID" value="CAG8786400.1"/>
    <property type="molecule type" value="Genomic_DNA"/>
</dbReference>
<keyword evidence="3" id="KW-1185">Reference proteome</keyword>
<feature type="non-terminal residue" evidence="2">
    <location>
        <position position="133"/>
    </location>
</feature>
<feature type="non-terminal residue" evidence="2">
    <location>
        <position position="1"/>
    </location>
</feature>
<accession>A0A9N9JMS6</accession>
<feature type="compositionally biased region" description="Polar residues" evidence="1">
    <location>
        <begin position="118"/>
        <end position="133"/>
    </location>
</feature>
<organism evidence="2 3">
    <name type="scientific">Cetraspora pellucida</name>
    <dbReference type="NCBI Taxonomy" id="1433469"/>
    <lineage>
        <taxon>Eukaryota</taxon>
        <taxon>Fungi</taxon>
        <taxon>Fungi incertae sedis</taxon>
        <taxon>Mucoromycota</taxon>
        <taxon>Glomeromycotina</taxon>
        <taxon>Glomeromycetes</taxon>
        <taxon>Diversisporales</taxon>
        <taxon>Gigasporaceae</taxon>
        <taxon>Cetraspora</taxon>
    </lineage>
</organism>
<proteinExistence type="predicted"/>
<evidence type="ECO:0000313" key="2">
    <source>
        <dbReference type="EMBL" id="CAG8786400.1"/>
    </source>
</evidence>
<feature type="region of interest" description="Disordered" evidence="1">
    <location>
        <begin position="113"/>
        <end position="133"/>
    </location>
</feature>
<evidence type="ECO:0000313" key="3">
    <source>
        <dbReference type="Proteomes" id="UP000789759"/>
    </source>
</evidence>